<organism evidence="2 3">
    <name type="scientific">Nosema bombycis (strain CQ1 / CVCC 102059)</name>
    <name type="common">Microsporidian parasite</name>
    <name type="synonym">Pebrine of silkworm</name>
    <dbReference type="NCBI Taxonomy" id="578461"/>
    <lineage>
        <taxon>Eukaryota</taxon>
        <taxon>Fungi</taxon>
        <taxon>Fungi incertae sedis</taxon>
        <taxon>Microsporidia</taxon>
        <taxon>Nosematidae</taxon>
        <taxon>Nosema</taxon>
    </lineage>
</organism>
<reference evidence="2 3" key="1">
    <citation type="journal article" date="2013" name="BMC Genomics">
        <title>Comparative genomics of parasitic silkworm microsporidia reveal an association between genome expansion and host adaptation.</title>
        <authorList>
            <person name="Pan G."/>
            <person name="Xu J."/>
            <person name="Li T."/>
            <person name="Xia Q."/>
            <person name="Liu S.L."/>
            <person name="Zhang G."/>
            <person name="Li S."/>
            <person name="Li C."/>
            <person name="Liu H."/>
            <person name="Yang L."/>
            <person name="Liu T."/>
            <person name="Zhang X."/>
            <person name="Wu Z."/>
            <person name="Fan W."/>
            <person name="Dang X."/>
            <person name="Xiang H."/>
            <person name="Tao M."/>
            <person name="Li Y."/>
            <person name="Hu J."/>
            <person name="Li Z."/>
            <person name="Lin L."/>
            <person name="Luo J."/>
            <person name="Geng L."/>
            <person name="Wang L."/>
            <person name="Long M."/>
            <person name="Wan Y."/>
            <person name="He N."/>
            <person name="Zhang Z."/>
            <person name="Lu C."/>
            <person name="Keeling P.J."/>
            <person name="Wang J."/>
            <person name="Xiang Z."/>
            <person name="Zhou Z."/>
        </authorList>
    </citation>
    <scope>NUCLEOTIDE SEQUENCE [LARGE SCALE GENOMIC DNA]</scope>
    <source>
        <strain evidence="3">CQ1 / CVCC 102059</strain>
    </source>
</reference>
<dbReference type="Proteomes" id="UP000016927">
    <property type="component" value="Unassembled WGS sequence"/>
</dbReference>
<dbReference type="VEuPathDB" id="MicrosporidiaDB:NBO_33g0022"/>
<sequence length="177" mass="20296">MPSNTENLKRVDNNKVLDAKVNFNEMVEEEERSMLVSVEETTMSKKKLLIKKMQNVSTYTMCFIISFLIGYSFTSHGLITDNLLKSYSDGYFDEYHELLGRLCPVFLYLGSIIGTFIMLMSKRYSHLRLIQLSSLLFFCSYFFSNDLSKYASSISNEVLYGNCIGVFNGNCSSNTIF</sequence>
<dbReference type="HOGENOM" id="CLU_1518321_0_0_1"/>
<keyword evidence="1" id="KW-0812">Transmembrane</keyword>
<keyword evidence="3" id="KW-1185">Reference proteome</keyword>
<name>R0KTS0_NOSB1</name>
<evidence type="ECO:0000313" key="3">
    <source>
        <dbReference type="Proteomes" id="UP000016927"/>
    </source>
</evidence>
<evidence type="ECO:0000313" key="2">
    <source>
        <dbReference type="EMBL" id="EOB14216.1"/>
    </source>
</evidence>
<feature type="transmembrane region" description="Helical" evidence="1">
    <location>
        <begin position="99"/>
        <end position="119"/>
    </location>
</feature>
<keyword evidence="1" id="KW-1133">Transmembrane helix</keyword>
<protein>
    <submittedName>
        <fullName evidence="2">Uncharacterized protein</fullName>
    </submittedName>
</protein>
<dbReference type="EMBL" id="KB908941">
    <property type="protein sequence ID" value="EOB14216.1"/>
    <property type="molecule type" value="Genomic_DNA"/>
</dbReference>
<dbReference type="OrthoDB" id="2196240at2759"/>
<feature type="transmembrane region" description="Helical" evidence="1">
    <location>
        <begin position="56"/>
        <end position="79"/>
    </location>
</feature>
<proteinExistence type="predicted"/>
<gene>
    <name evidence="2" type="ORF">NBO_33g0022</name>
</gene>
<accession>R0KTS0</accession>
<keyword evidence="1" id="KW-0472">Membrane</keyword>
<dbReference type="AlphaFoldDB" id="R0KTS0"/>
<evidence type="ECO:0000256" key="1">
    <source>
        <dbReference type="SAM" id="Phobius"/>
    </source>
</evidence>